<keyword evidence="1" id="KW-0732">Signal</keyword>
<dbReference type="AlphaFoldDB" id="A0A077R0X6"/>
<protein>
    <submittedName>
        <fullName evidence="2">Uncharacterized protein</fullName>
    </submittedName>
</protein>
<reference evidence="2" key="1">
    <citation type="journal article" date="2014" name="Genome Biol. Evol.">
        <title>Gene Loss Rather Than Gene Gain Is Associated with a Host Jump from Monocots to Dicots in the Smut Fungus Melanopsichium pennsylvanicum.</title>
        <authorList>
            <person name="Sharma R."/>
            <person name="Mishra B."/>
            <person name="Runge F."/>
            <person name="Thines M."/>
        </authorList>
    </citation>
    <scope>NUCLEOTIDE SEQUENCE</scope>
    <source>
        <strain evidence="2">4</strain>
    </source>
</reference>
<organism evidence="2">
    <name type="scientific">Melanopsichium pennsylvanicum 4</name>
    <dbReference type="NCBI Taxonomy" id="1398559"/>
    <lineage>
        <taxon>Eukaryota</taxon>
        <taxon>Fungi</taxon>
        <taxon>Dikarya</taxon>
        <taxon>Basidiomycota</taxon>
        <taxon>Ustilaginomycotina</taxon>
        <taxon>Ustilaginomycetes</taxon>
        <taxon>Ustilaginales</taxon>
        <taxon>Ustilaginaceae</taxon>
        <taxon>Melanopsichium</taxon>
    </lineage>
</organism>
<name>A0A077R0X6_9BASI</name>
<dbReference type="EMBL" id="HG529546">
    <property type="protein sequence ID" value="CDI52561.1"/>
    <property type="molecule type" value="Genomic_DNA"/>
</dbReference>
<evidence type="ECO:0000313" key="2">
    <source>
        <dbReference type="EMBL" id="CDI52561.1"/>
    </source>
</evidence>
<feature type="signal peptide" evidence="1">
    <location>
        <begin position="1"/>
        <end position="22"/>
    </location>
</feature>
<accession>A0A077R0X6</accession>
<sequence>MWFRPLLAVSLGLLIAAISVQAQDRPTAAVAFVDVKFDDKVAIWSLLLDSRYSKVVAITSGIENHGKAASELEQYLERQNAMSNVRKVNLGKIQIFRGTNPFGAEVPHEYWWNDNGEATKPEASEAALGNALRGHKVRVFQLAPSTAEQIRGLFESAEPNSIESYMLLHGYNSRQSNAERGTYLLQNLRAWLKERNPEAELFFTTSHDSYANKQGGKQYIEQIKPMFPKKDLNQAIKDPFWSMQIQKAYEERLTQRPFTIKNRVPDLEELDNLIYHARVNPMTVRGREGRKSIASFINKVLKQHPETETESLVLKRFRYTFLPEFAGEPTLELADANHVAAFHRNLDDWHNRGVSDMYWDRVKYPDGPHDIKTIPPFKEATSNSDAHGWLLRGADRDEDLLHIKRLAGLFR</sequence>
<feature type="chain" id="PRO_5001723192" evidence="1">
    <location>
        <begin position="23"/>
        <end position="411"/>
    </location>
</feature>
<proteinExistence type="predicted"/>
<evidence type="ECO:0000256" key="1">
    <source>
        <dbReference type="SAM" id="SignalP"/>
    </source>
</evidence>